<evidence type="ECO:0000313" key="15">
    <source>
        <dbReference type="EMBL" id="MDA7423165.1"/>
    </source>
</evidence>
<dbReference type="RefSeq" id="WP_271430532.1">
    <property type="nucleotide sequence ID" value="NZ_JAQIOY010000001.1"/>
</dbReference>
<dbReference type="CDD" id="cd00653">
    <property type="entry name" value="RNA_pol_B_RPB2"/>
    <property type="match status" value="1"/>
</dbReference>
<dbReference type="InterPro" id="IPR007121">
    <property type="entry name" value="RNA_pol_bsu_CS"/>
</dbReference>
<dbReference type="InterPro" id="IPR007645">
    <property type="entry name" value="RNA_pol_Rpb2_3"/>
</dbReference>
<dbReference type="Pfam" id="PF00562">
    <property type="entry name" value="RNA_pol_Rpb2_6"/>
    <property type="match status" value="1"/>
</dbReference>
<dbReference type="Pfam" id="PF04561">
    <property type="entry name" value="RNA_pol_Rpb2_2"/>
    <property type="match status" value="2"/>
</dbReference>
<feature type="domain" description="RNA polymerase Rpb2" evidence="11">
    <location>
        <begin position="367"/>
        <end position="474"/>
    </location>
</feature>
<dbReference type="InterPro" id="IPR010243">
    <property type="entry name" value="RNA_pol_bsu_bac"/>
</dbReference>
<dbReference type="Pfam" id="PF04560">
    <property type="entry name" value="RNA_pol_Rpb2_7"/>
    <property type="match status" value="1"/>
</dbReference>
<dbReference type="Gene3D" id="3.90.1100.10">
    <property type="match status" value="2"/>
</dbReference>
<accession>A0ABT4XMJ8</accession>
<keyword evidence="1 6" id="KW-0240">DNA-directed RNA polymerase</keyword>
<dbReference type="InterPro" id="IPR014724">
    <property type="entry name" value="RNA_pol_RPB2_OB-fold"/>
</dbReference>
<evidence type="ECO:0000256" key="6">
    <source>
        <dbReference type="HAMAP-Rule" id="MF_01321"/>
    </source>
</evidence>
<feature type="domain" description="RNA polymerase Rpb2" evidence="13">
    <location>
        <begin position="533"/>
        <end position="601"/>
    </location>
</feature>
<feature type="domain" description="RNA polymerase Rpb2" evidence="11">
    <location>
        <begin position="179"/>
        <end position="228"/>
    </location>
</feature>
<comment type="subunit">
    <text evidence="6 8">The RNAP catalytic core consists of 2 alpha, 1 beta, 1 beta' and 1 omega subunit. When a sigma factor is associated with the core the holoenzyme is formed, which can initiate transcription.</text>
</comment>
<evidence type="ECO:0000256" key="8">
    <source>
        <dbReference type="RuleBase" id="RU363031"/>
    </source>
</evidence>
<evidence type="ECO:0000256" key="1">
    <source>
        <dbReference type="ARBA" id="ARBA00022478"/>
    </source>
</evidence>
<organism evidence="15 16">
    <name type="scientific">Thalassococcus lentus</name>
    <dbReference type="NCBI Taxonomy" id="1210524"/>
    <lineage>
        <taxon>Bacteria</taxon>
        <taxon>Pseudomonadati</taxon>
        <taxon>Pseudomonadota</taxon>
        <taxon>Alphaproteobacteria</taxon>
        <taxon>Rhodobacterales</taxon>
        <taxon>Roseobacteraceae</taxon>
        <taxon>Thalassococcus</taxon>
    </lineage>
</organism>
<evidence type="ECO:0000256" key="5">
    <source>
        <dbReference type="ARBA" id="ARBA00048552"/>
    </source>
</evidence>
<dbReference type="InterPro" id="IPR007120">
    <property type="entry name" value="DNA-dir_RNAP_su2_dom"/>
</dbReference>
<evidence type="ECO:0000259" key="12">
    <source>
        <dbReference type="Pfam" id="PF04563"/>
    </source>
</evidence>
<proteinExistence type="inferred from homology"/>
<evidence type="ECO:0000256" key="2">
    <source>
        <dbReference type="ARBA" id="ARBA00022679"/>
    </source>
</evidence>
<dbReference type="PANTHER" id="PTHR20856">
    <property type="entry name" value="DNA-DIRECTED RNA POLYMERASE I SUBUNIT 2"/>
    <property type="match status" value="1"/>
</dbReference>
<evidence type="ECO:0000259" key="14">
    <source>
        <dbReference type="Pfam" id="PF10385"/>
    </source>
</evidence>
<gene>
    <name evidence="6 15" type="primary">rpoB</name>
    <name evidence="15" type="ORF">PFY00_00370</name>
</gene>
<evidence type="ECO:0000259" key="11">
    <source>
        <dbReference type="Pfam" id="PF04561"/>
    </source>
</evidence>
<comment type="caution">
    <text evidence="15">The sequence shown here is derived from an EMBL/GenBank/DDBJ whole genome shotgun (WGS) entry which is preliminary data.</text>
</comment>
<dbReference type="NCBIfam" id="NF001616">
    <property type="entry name" value="PRK00405.1"/>
    <property type="match status" value="1"/>
</dbReference>
<feature type="domain" description="RNA polymerase beta subunit protrusion" evidence="12">
    <location>
        <begin position="27"/>
        <end position="517"/>
    </location>
</feature>
<dbReference type="InterPro" id="IPR015712">
    <property type="entry name" value="DNA-dir_RNA_pol_su2"/>
</dbReference>
<dbReference type="NCBIfam" id="TIGR02013">
    <property type="entry name" value="rpoB"/>
    <property type="match status" value="1"/>
</dbReference>
<dbReference type="Gene3D" id="2.30.150.10">
    <property type="entry name" value="DNA-directed RNA polymerase, beta subunit, external 1 domain"/>
    <property type="match status" value="1"/>
</dbReference>
<dbReference type="EMBL" id="JAQIOY010000001">
    <property type="protein sequence ID" value="MDA7423165.1"/>
    <property type="molecule type" value="Genomic_DNA"/>
</dbReference>
<dbReference type="Gene3D" id="2.40.50.150">
    <property type="match status" value="1"/>
</dbReference>
<protein>
    <recommendedName>
        <fullName evidence="6 8">DNA-directed RNA polymerase subunit beta</fullName>
        <shortName evidence="6">RNAP subunit beta</shortName>
        <ecNumber evidence="6 8">2.7.7.6</ecNumber>
    </recommendedName>
    <alternativeName>
        <fullName evidence="6">RNA polymerase subunit beta</fullName>
    </alternativeName>
    <alternativeName>
        <fullName evidence="6">Transcriptase subunit beta</fullName>
    </alternativeName>
</protein>
<dbReference type="GO" id="GO:0000428">
    <property type="term" value="C:DNA-directed RNA polymerase complex"/>
    <property type="evidence" value="ECO:0007669"/>
    <property type="project" value="UniProtKB-KW"/>
</dbReference>
<dbReference type="InterPro" id="IPR007641">
    <property type="entry name" value="RNA_pol_Rpb2_7"/>
</dbReference>
<dbReference type="Gene3D" id="2.40.50.100">
    <property type="match status" value="1"/>
</dbReference>
<feature type="domain" description="DNA-directed RNA polymerase beta subunit external 1" evidence="14">
    <location>
        <begin position="611"/>
        <end position="676"/>
    </location>
</feature>
<feature type="domain" description="RNA polymerase Rpb2" evidence="10">
    <location>
        <begin position="1298"/>
        <end position="1372"/>
    </location>
</feature>
<dbReference type="InterPro" id="IPR037034">
    <property type="entry name" value="RNA_pol_Rpb2_2_sf"/>
</dbReference>
<keyword evidence="2 6" id="KW-0808">Transferase</keyword>
<feature type="domain" description="DNA-directed RNA polymerase subunit 2 hybrid-binding" evidence="9">
    <location>
        <begin position="737"/>
        <end position="1296"/>
    </location>
</feature>
<dbReference type="Proteomes" id="UP001210720">
    <property type="component" value="Unassembled WGS sequence"/>
</dbReference>
<name>A0ABT4XMJ8_9RHOB</name>
<evidence type="ECO:0000256" key="7">
    <source>
        <dbReference type="RuleBase" id="RU000434"/>
    </source>
</evidence>
<dbReference type="SUPFAM" id="SSF64484">
    <property type="entry name" value="beta and beta-prime subunits of DNA dependent RNA-polymerase"/>
    <property type="match status" value="1"/>
</dbReference>
<evidence type="ECO:0000259" key="13">
    <source>
        <dbReference type="Pfam" id="PF04565"/>
    </source>
</evidence>
<dbReference type="Gene3D" id="3.90.1110.10">
    <property type="entry name" value="RNA polymerase Rpb2, domain 2"/>
    <property type="match status" value="1"/>
</dbReference>
<keyword evidence="16" id="KW-1185">Reference proteome</keyword>
<dbReference type="GO" id="GO:0003899">
    <property type="term" value="F:DNA-directed RNA polymerase activity"/>
    <property type="evidence" value="ECO:0007669"/>
    <property type="project" value="UniProtKB-EC"/>
</dbReference>
<evidence type="ECO:0000259" key="9">
    <source>
        <dbReference type="Pfam" id="PF00562"/>
    </source>
</evidence>
<dbReference type="InterPro" id="IPR007642">
    <property type="entry name" value="RNA_pol_Rpb2_2"/>
</dbReference>
<dbReference type="Pfam" id="PF10385">
    <property type="entry name" value="RNA_pol_Rpb2_45"/>
    <property type="match status" value="1"/>
</dbReference>
<dbReference type="Pfam" id="PF04565">
    <property type="entry name" value="RNA_pol_Rpb2_3"/>
    <property type="match status" value="1"/>
</dbReference>
<evidence type="ECO:0000256" key="4">
    <source>
        <dbReference type="ARBA" id="ARBA00023163"/>
    </source>
</evidence>
<sequence>MAQSFLGQKRLRRYYGKIREVLEMPNLIEVQKSSYELFLKSGDQPQPLDGEGIKGVFQSVFPIKDFNETAVLEFVGYDLEKPKYDVEECMQRDMTYSAPLKVTLRLIVFDIDEDTGAKSVKDIKEQDVFMGDMPLMTPNGTFIVNGTERVIVSQMHRSPGVFFDHDKGKTHSSGKLLFACRIIPYRGSWLDFEFDAKDIVFARIDRRRKLPVTTLLYALGLDQESIMDAYYDTVTYTNRKGEGWATKFFPERVRGTRPAYDLVDAGTGEVIAEAGKKVTPRAVKKLIDEGKVTELLLPFEQIVGKFVSKDIINEETGAIYVEAGDELTWTVDKDGEVTGGTLKELIDAGITEIPVLDIDNVTVGPYMRNTMAQDKNMNRDTALMDIYRVMRPGEPPTVEAASALFDTLFFDSERYDLSAVGRVKMNMRLALDKGDVQRTLDREDIVKCIKALVELRDGKGDIDDIDHLGNRRVRSVGELMENQYRVGLLRMERAIKERMSSVEIDTVMPQDLINAKPAAAAVREFFGSSQLSQFMDQTNPLSEVTHKRRLSALGPGGLTRERAGFEVRDVHATHYGRMCPIETPEGPNIGLINSLATFARVNKYGFIETPYRRVENGVVSDDVSYMSATEEQRHTVAQANASIDENGKFTNEFVNTRQAGEYTLAPSESVDLIDVSPKQLVSVAASLIPFLENDDANRALMGSNMQRQAVPTLRSEAPLVGTGIEEIVARDSGAAVMAKRAGIIDQVDAQRIVIRATEDLELGDAGVDIYRMRKFQRSNQNTCINQNPLVKVGDRVKKGEVIADGPSTDLGELALGKNVIVAFMPWNGYNYEDSILISERIARDDVFTSIHIEEFEVAARDTKLGPEEITRDIPNVGEEALRNLDEAGIVYIGADVEPGDILVGKITPKGESPMTPEEKLLRAIFGEKASDVRDTSLRVKPGDYGTVVEVRVFNRHGVEKDERALQIEREEIEQLARDRDDELAILDRNIYARLQSMVLGKVAVKGPKGVKSNSEITQDLLDSLTRGQWWQLALEDEDDAKIVEALHDQYEAQKRALDARFEDKVEKVRRGDDLPPGVMKMVKVFVAVKRKLQPGDKMAGRHGNKGVISKVVPMEDMPFLEDGTPVDFCLNPLGVPSRMNVGQILETHMGWAARGMGVQIDEALQDYRRSGDLTPVREALRIAYGEDVYEEGIKDMDEGQVIEAAGNVTHGVPIATPVFDGAKEADVNDALVRAGFDTSGQSVLFDGRTGEQFARKVTVGVKYLLKLHHLVDDKIHARSTGPYSLVTQQPLGGKAQFGGQRFGEMEVWALEAYGAAYTLQEMLTVKSDDVAGRTKVYESIVKGEDNFEAGVPESFNVLVKEVRGLGLNMELLDAEEEE</sequence>
<comment type="catalytic activity">
    <reaction evidence="5 6 8">
        <text>RNA(n) + a ribonucleoside 5'-triphosphate = RNA(n+1) + diphosphate</text>
        <dbReference type="Rhea" id="RHEA:21248"/>
        <dbReference type="Rhea" id="RHEA-COMP:14527"/>
        <dbReference type="Rhea" id="RHEA-COMP:17342"/>
        <dbReference type="ChEBI" id="CHEBI:33019"/>
        <dbReference type="ChEBI" id="CHEBI:61557"/>
        <dbReference type="ChEBI" id="CHEBI:140395"/>
        <dbReference type="EC" id="2.7.7.6"/>
    </reaction>
</comment>
<evidence type="ECO:0000259" key="10">
    <source>
        <dbReference type="Pfam" id="PF04560"/>
    </source>
</evidence>
<dbReference type="PROSITE" id="PS01166">
    <property type="entry name" value="RNA_POL_BETA"/>
    <property type="match status" value="1"/>
</dbReference>
<dbReference type="HAMAP" id="MF_01321">
    <property type="entry name" value="RNApol_bact_RpoB"/>
    <property type="match status" value="1"/>
</dbReference>
<dbReference type="Pfam" id="PF04563">
    <property type="entry name" value="RNA_pol_Rpb2_1"/>
    <property type="match status" value="1"/>
</dbReference>
<comment type="similarity">
    <text evidence="6 7">Belongs to the RNA polymerase beta chain family.</text>
</comment>
<dbReference type="InterPro" id="IPR019462">
    <property type="entry name" value="DNA-dir_RNA_pol_bsu_external_1"/>
</dbReference>
<reference evidence="15 16" key="1">
    <citation type="submission" date="2023-01" db="EMBL/GenBank/DDBJ databases">
        <title>Thalassococcus onchidii sp. nov., isolated from a marine invertebrate from the South China Sea.</title>
        <authorList>
            <person name="Xu S."/>
            <person name="Liu Z."/>
            <person name="Xu Y."/>
        </authorList>
    </citation>
    <scope>NUCLEOTIDE SEQUENCE [LARGE SCALE GENOMIC DNA]</scope>
    <source>
        <strain evidence="15 16">KCTC 32084</strain>
    </source>
</reference>
<dbReference type="Gene3D" id="3.90.1800.10">
    <property type="entry name" value="RNA polymerase alpha subunit dimerisation domain"/>
    <property type="match status" value="1"/>
</dbReference>
<evidence type="ECO:0000313" key="16">
    <source>
        <dbReference type="Proteomes" id="UP001210720"/>
    </source>
</evidence>
<keyword evidence="4 6" id="KW-0804">Transcription</keyword>
<dbReference type="EC" id="2.7.7.6" evidence="6 8"/>
<evidence type="ECO:0000256" key="3">
    <source>
        <dbReference type="ARBA" id="ARBA00022695"/>
    </source>
</evidence>
<dbReference type="InterPro" id="IPR042107">
    <property type="entry name" value="DNA-dir_RNA_pol_bsu_ext_1_sf"/>
</dbReference>
<dbReference type="Gene3D" id="2.40.270.10">
    <property type="entry name" value="DNA-directed RNA polymerase, subunit 2, domain 6"/>
    <property type="match status" value="1"/>
</dbReference>
<comment type="function">
    <text evidence="6 8">DNA-dependent RNA polymerase catalyzes the transcription of DNA into RNA using the four ribonucleoside triphosphates as substrates.</text>
</comment>
<dbReference type="InterPro" id="IPR037033">
    <property type="entry name" value="DNA-dir_RNAP_su2_hyb_sf"/>
</dbReference>
<dbReference type="InterPro" id="IPR007644">
    <property type="entry name" value="RNA_pol_bsu_protrusion"/>
</dbReference>
<keyword evidence="3 6" id="KW-0548">Nucleotidyltransferase</keyword>